<evidence type="ECO:0000256" key="1">
    <source>
        <dbReference type="ARBA" id="ARBA00022801"/>
    </source>
</evidence>
<evidence type="ECO:0000313" key="5">
    <source>
        <dbReference type="Proteomes" id="UP001619911"/>
    </source>
</evidence>
<dbReference type="InterPro" id="IPR036412">
    <property type="entry name" value="HAD-like_sf"/>
</dbReference>
<evidence type="ECO:0000313" key="4">
    <source>
        <dbReference type="EMBL" id="MFK2825462.1"/>
    </source>
</evidence>
<evidence type="ECO:0000256" key="3">
    <source>
        <dbReference type="HAMAP-Rule" id="MF_01250"/>
    </source>
</evidence>
<dbReference type="Gene3D" id="3.40.50.1000">
    <property type="entry name" value="HAD superfamily/HAD-like"/>
    <property type="match status" value="1"/>
</dbReference>
<dbReference type="InterPro" id="IPR006439">
    <property type="entry name" value="HAD-SF_hydro_IA"/>
</dbReference>
<dbReference type="RefSeq" id="WP_404316044.1">
    <property type="nucleotide sequence ID" value="NZ_JAUIYO010000003.1"/>
</dbReference>
<dbReference type="PANTHER" id="PTHR43434">
    <property type="entry name" value="PHOSPHOGLYCOLATE PHOSPHATASE"/>
    <property type="match status" value="1"/>
</dbReference>
<dbReference type="EMBL" id="JAUIYO010000003">
    <property type="protein sequence ID" value="MFK2825462.1"/>
    <property type="molecule type" value="Genomic_DNA"/>
</dbReference>
<dbReference type="SFLD" id="SFLDS00003">
    <property type="entry name" value="Haloacid_Dehalogenase"/>
    <property type="match status" value="1"/>
</dbReference>
<comment type="catalytic activity">
    <reaction evidence="3">
        <text>diphosphate + H2O = 2 phosphate + H(+)</text>
        <dbReference type="Rhea" id="RHEA:24576"/>
        <dbReference type="ChEBI" id="CHEBI:15377"/>
        <dbReference type="ChEBI" id="CHEBI:15378"/>
        <dbReference type="ChEBI" id="CHEBI:33019"/>
        <dbReference type="ChEBI" id="CHEBI:43474"/>
        <dbReference type="EC" id="3.6.1.1"/>
    </reaction>
</comment>
<name>A0ABW8I7I2_9BACI</name>
<dbReference type="NCBIfam" id="NF009804">
    <property type="entry name" value="PRK13288.1"/>
    <property type="match status" value="1"/>
</dbReference>
<dbReference type="Proteomes" id="UP001619911">
    <property type="component" value="Unassembled WGS sequence"/>
</dbReference>
<comment type="cofactor">
    <cofactor evidence="3">
        <name>Mg(2+)</name>
        <dbReference type="ChEBI" id="CHEBI:18420"/>
    </cofactor>
</comment>
<dbReference type="SFLD" id="SFLDG01135">
    <property type="entry name" value="C1.5.6:_HAD__Beta-PGM__Phospha"/>
    <property type="match status" value="1"/>
</dbReference>
<proteinExistence type="inferred from homology"/>
<accession>A0ABW8I7I2</accession>
<dbReference type="InterPro" id="IPR041492">
    <property type="entry name" value="HAD_2"/>
</dbReference>
<feature type="active site" description="Nucleophile" evidence="3">
    <location>
        <position position="10"/>
    </location>
</feature>
<keyword evidence="1 3" id="KW-0378">Hydrolase</keyword>
<dbReference type="Pfam" id="PF13419">
    <property type="entry name" value="HAD_2"/>
    <property type="match status" value="1"/>
</dbReference>
<dbReference type="InterPro" id="IPR050155">
    <property type="entry name" value="HAD-like_hydrolase_sf"/>
</dbReference>
<dbReference type="CDD" id="cd02616">
    <property type="entry name" value="HAD_PPase"/>
    <property type="match status" value="1"/>
</dbReference>
<comment type="similarity">
    <text evidence="3">Belongs to the HAD-like hydrolase superfamily. PpaX family.</text>
</comment>
<keyword evidence="5" id="KW-1185">Reference proteome</keyword>
<organism evidence="4 5">
    <name type="scientific">Bacillus lumedeiriae</name>
    <dbReference type="NCBI Taxonomy" id="3058829"/>
    <lineage>
        <taxon>Bacteria</taxon>
        <taxon>Bacillati</taxon>
        <taxon>Bacillota</taxon>
        <taxon>Bacilli</taxon>
        <taxon>Bacillales</taxon>
        <taxon>Bacillaceae</taxon>
        <taxon>Bacillus</taxon>
    </lineage>
</organism>
<dbReference type="InterPro" id="IPR023198">
    <property type="entry name" value="PGP-like_dom2"/>
</dbReference>
<dbReference type="HAMAP" id="MF_01250">
    <property type="entry name" value="Pyrophosphat_PpaX"/>
    <property type="match status" value="1"/>
</dbReference>
<comment type="caution">
    <text evidence="4">The sequence shown here is derived from an EMBL/GenBank/DDBJ whole genome shotgun (WGS) entry which is preliminary data.</text>
</comment>
<dbReference type="SFLD" id="SFLDG01129">
    <property type="entry name" value="C1.5:_HAD__Beta-PGM__Phosphata"/>
    <property type="match status" value="1"/>
</dbReference>
<dbReference type="InterPro" id="IPR023214">
    <property type="entry name" value="HAD_sf"/>
</dbReference>
<evidence type="ECO:0000256" key="2">
    <source>
        <dbReference type="ARBA" id="ARBA00022842"/>
    </source>
</evidence>
<dbReference type="NCBIfam" id="TIGR01549">
    <property type="entry name" value="HAD-SF-IA-v1"/>
    <property type="match status" value="1"/>
</dbReference>
<dbReference type="Gene3D" id="1.10.150.240">
    <property type="entry name" value="Putative phosphatase, domain 2"/>
    <property type="match status" value="1"/>
</dbReference>
<reference evidence="4 5" key="1">
    <citation type="submission" date="2023-07" db="EMBL/GenBank/DDBJ databases">
        <title>Bacillus lucianemedeirus sp. nov, a new species isolated from an immunobiological production facility.</title>
        <authorList>
            <person name="Costa L.V."/>
            <person name="Miranda R.V.S.L."/>
            <person name="Brandao M.L.L."/>
            <person name="Reis C.M.F."/>
            <person name="Frazao A.M."/>
            <person name="Cruz F.V."/>
            <person name="Baio P.V.P."/>
            <person name="Veras J.F.C."/>
            <person name="Ramos J.N."/>
            <person name="Vieira V."/>
        </authorList>
    </citation>
    <scope>NUCLEOTIDE SEQUENCE [LARGE SCALE GENOMIC DNA]</scope>
    <source>
        <strain evidence="4 5">B190/17</strain>
    </source>
</reference>
<dbReference type="EC" id="3.6.1.1" evidence="3"/>
<gene>
    <name evidence="3 4" type="primary">ppaX</name>
    <name evidence="4" type="ORF">QYG89_07145</name>
</gene>
<dbReference type="GO" id="GO:0004427">
    <property type="term" value="F:inorganic diphosphate phosphatase activity"/>
    <property type="evidence" value="ECO:0007669"/>
    <property type="project" value="UniProtKB-EC"/>
</dbReference>
<protein>
    <recommendedName>
        <fullName evidence="3">Pyrophosphatase PpaX</fullName>
        <ecNumber evidence="3">3.6.1.1</ecNumber>
    </recommendedName>
</protein>
<dbReference type="PANTHER" id="PTHR43434:SF26">
    <property type="entry name" value="PYROPHOSPHATASE PPAX"/>
    <property type="match status" value="1"/>
</dbReference>
<keyword evidence="2 3" id="KW-0460">Magnesium</keyword>
<comment type="function">
    <text evidence="3">Hydrolyzes pyrophosphate formed during P-Ser-HPr dephosphorylation by HPrK/P. Might play a role in controlling the intracellular pyrophosphate pool.</text>
</comment>
<dbReference type="InterPro" id="IPR023733">
    <property type="entry name" value="Pyrophosphatase_Ppax"/>
</dbReference>
<sequence>MTKITTLLFDLDGTLINTNELIISSFLHTLNHYFPERYKREDVYPFMGPTLVETFSSIDEERVEEMTARYRAFNLQNHDALVTEFDGVFETIRTLKENNFKLAIVSTKLRDTVIKGLKLTNLYPFFDVIVAMDDVTHTKPHPEPLLKALTALDSKPEEAIMVGDNFHDINGGKNAGTLTAGVAWSVKGKEFLQSFHPDYMLETMPDLLDILQIGKVEK</sequence>
<dbReference type="SUPFAM" id="SSF56784">
    <property type="entry name" value="HAD-like"/>
    <property type="match status" value="1"/>
</dbReference>